<gene>
    <name evidence="2" type="ORF">A2J07_05150</name>
</gene>
<dbReference type="Proteomes" id="UP000075816">
    <property type="component" value="Unassembled WGS sequence"/>
</dbReference>
<reference evidence="2 3" key="1">
    <citation type="submission" date="2016-03" db="EMBL/GenBank/DDBJ databases">
        <title>Comparative genomics of human isolates of Fusobacterium necrophorum.</title>
        <authorList>
            <person name="Jensen A."/>
            <person name="Bank S."/>
            <person name="Andersen P.S."/>
            <person name="Kristensen L.H."/>
            <person name="Prag J."/>
        </authorList>
    </citation>
    <scope>NUCLEOTIDE SEQUENCE [LARGE SCALE GENOMIC DNA]</scope>
    <source>
        <strain evidence="2 3">LS_1264</strain>
    </source>
</reference>
<dbReference type="EMBL" id="LVEA01000031">
    <property type="protein sequence ID" value="KYL04694.1"/>
    <property type="molecule type" value="Genomic_DNA"/>
</dbReference>
<dbReference type="eggNOG" id="COG0741">
    <property type="taxonomic scope" value="Bacteria"/>
</dbReference>
<dbReference type="CDD" id="cd00254">
    <property type="entry name" value="LT-like"/>
    <property type="match status" value="1"/>
</dbReference>
<dbReference type="SUPFAM" id="SSF53955">
    <property type="entry name" value="Lysozyme-like"/>
    <property type="match status" value="1"/>
</dbReference>
<feature type="domain" description="Transglycosylase SLT" evidence="1">
    <location>
        <begin position="68"/>
        <end position="168"/>
    </location>
</feature>
<proteinExistence type="predicted"/>
<organism evidence="2 3">
    <name type="scientific">Fusobacterium necrophorum subsp. funduliforme</name>
    <dbReference type="NCBI Taxonomy" id="143387"/>
    <lineage>
        <taxon>Bacteria</taxon>
        <taxon>Fusobacteriati</taxon>
        <taxon>Fusobacteriota</taxon>
        <taxon>Fusobacteriia</taxon>
        <taxon>Fusobacteriales</taxon>
        <taxon>Fusobacteriaceae</taxon>
        <taxon>Fusobacterium</taxon>
    </lineage>
</organism>
<sequence>MKKLLSLFCIISNLSLANSLDKDSIIFPTVQNRKESIQNFNKQEEILKFILEHNSVQGNEIYEKVMYYSHMYNIDPAVIISIIKRESNFKTEAKSNAGAIGLMQLMPGTASSMGVKNPWDIGENILGGIKYFKQCLEKNKENLPLALASYNAGIGAVSRYRGIPPYGETKNYVNLVLRTLEKFKMEYTYDEVEFEKAVRGIFLEISFENANFGEI</sequence>
<dbReference type="Pfam" id="PF01464">
    <property type="entry name" value="SLT"/>
    <property type="match status" value="1"/>
</dbReference>
<dbReference type="AlphaFoldDB" id="A0A161PRY6"/>
<protein>
    <submittedName>
        <fullName evidence="2">Lytic murein transglycosylase</fullName>
    </submittedName>
</protein>
<comment type="caution">
    <text evidence="2">The sequence shown here is derived from an EMBL/GenBank/DDBJ whole genome shotgun (WGS) entry which is preliminary data.</text>
</comment>
<evidence type="ECO:0000313" key="2">
    <source>
        <dbReference type="EMBL" id="KYL04694.1"/>
    </source>
</evidence>
<name>A0A161PRY6_9FUSO</name>
<evidence type="ECO:0000313" key="3">
    <source>
        <dbReference type="Proteomes" id="UP000075816"/>
    </source>
</evidence>
<dbReference type="RefSeq" id="WP_062628525.1">
    <property type="nucleotide sequence ID" value="NZ_CAXOUQ010000026.1"/>
</dbReference>
<accession>A0A161PRY6</accession>
<dbReference type="Gene3D" id="1.10.530.10">
    <property type="match status" value="1"/>
</dbReference>
<dbReference type="InterPro" id="IPR008258">
    <property type="entry name" value="Transglycosylase_SLT_dom_1"/>
</dbReference>
<dbReference type="PANTHER" id="PTHR37423:SF2">
    <property type="entry name" value="MEMBRANE-BOUND LYTIC MUREIN TRANSGLYCOSYLASE C"/>
    <property type="match status" value="1"/>
</dbReference>
<dbReference type="PANTHER" id="PTHR37423">
    <property type="entry name" value="SOLUBLE LYTIC MUREIN TRANSGLYCOSYLASE-RELATED"/>
    <property type="match status" value="1"/>
</dbReference>
<dbReference type="InterPro" id="IPR023346">
    <property type="entry name" value="Lysozyme-like_dom_sf"/>
</dbReference>
<evidence type="ECO:0000259" key="1">
    <source>
        <dbReference type="Pfam" id="PF01464"/>
    </source>
</evidence>